<protein>
    <recommendedName>
        <fullName evidence="8">MYND-type domain-containing protein</fullName>
    </recommendedName>
</protein>
<dbReference type="GO" id="GO:0101031">
    <property type="term" value="C:protein folding chaperone complex"/>
    <property type="evidence" value="ECO:0007669"/>
    <property type="project" value="TreeGrafter"/>
</dbReference>
<evidence type="ECO:0000256" key="3">
    <source>
        <dbReference type="ARBA" id="ARBA00022803"/>
    </source>
</evidence>
<dbReference type="InterPro" id="IPR011050">
    <property type="entry name" value="Pectin_lyase_fold/virulence"/>
</dbReference>
<feature type="domain" description="MYND-type" evidence="8">
    <location>
        <begin position="1406"/>
        <end position="1443"/>
    </location>
</feature>
<dbReference type="GeneID" id="110244883"/>
<dbReference type="Gene3D" id="1.25.40.10">
    <property type="entry name" value="Tetratricopeptide repeat domain"/>
    <property type="match status" value="1"/>
</dbReference>
<keyword evidence="3" id="KW-0802">TPR repeat</keyword>
<evidence type="ECO:0000313" key="10">
    <source>
        <dbReference type="Proteomes" id="UP000887567"/>
    </source>
</evidence>
<evidence type="ECO:0000256" key="4">
    <source>
        <dbReference type="ARBA" id="ARBA00022833"/>
    </source>
</evidence>
<keyword evidence="4" id="KW-0862">Zinc</keyword>
<dbReference type="InterPro" id="IPR039448">
    <property type="entry name" value="Beta_helix"/>
</dbReference>
<feature type="compositionally biased region" description="Low complexity" evidence="7">
    <location>
        <begin position="19"/>
        <end position="34"/>
    </location>
</feature>
<dbReference type="InterPro" id="IPR012334">
    <property type="entry name" value="Pectin_lyas_fold"/>
</dbReference>
<accession>A0A913XN84</accession>
<dbReference type="SUPFAM" id="SSF48452">
    <property type="entry name" value="TPR-like"/>
    <property type="match status" value="1"/>
</dbReference>
<organism evidence="9 10">
    <name type="scientific">Exaiptasia diaphana</name>
    <name type="common">Tropical sea anemone</name>
    <name type="synonym">Aiptasia pulchella</name>
    <dbReference type="NCBI Taxonomy" id="2652724"/>
    <lineage>
        <taxon>Eukaryota</taxon>
        <taxon>Metazoa</taxon>
        <taxon>Cnidaria</taxon>
        <taxon>Anthozoa</taxon>
        <taxon>Hexacorallia</taxon>
        <taxon>Actiniaria</taxon>
        <taxon>Aiptasiidae</taxon>
        <taxon>Exaiptasia</taxon>
    </lineage>
</organism>
<evidence type="ECO:0000256" key="5">
    <source>
        <dbReference type="PROSITE-ProRule" id="PRU00134"/>
    </source>
</evidence>
<feature type="region of interest" description="Disordered" evidence="7">
    <location>
        <begin position="1"/>
        <end position="34"/>
    </location>
</feature>
<dbReference type="PANTHER" id="PTHR46423">
    <property type="entry name" value="RNA POLYMERASE II-ASSOCIATED PROTEIN 3"/>
    <property type="match status" value="1"/>
</dbReference>
<dbReference type="SUPFAM" id="SSF144232">
    <property type="entry name" value="HIT/MYND zinc finger-like"/>
    <property type="match status" value="1"/>
</dbReference>
<dbReference type="SUPFAM" id="SSF51126">
    <property type="entry name" value="Pectin lyase-like"/>
    <property type="match status" value="1"/>
</dbReference>
<dbReference type="SUPFAM" id="SSF52540">
    <property type="entry name" value="P-loop containing nucleoside triphosphate hydrolases"/>
    <property type="match status" value="1"/>
</dbReference>
<dbReference type="InterPro" id="IPR006626">
    <property type="entry name" value="PbH1"/>
</dbReference>
<dbReference type="Pfam" id="PF01753">
    <property type="entry name" value="zf-MYND"/>
    <property type="match status" value="1"/>
</dbReference>
<dbReference type="Proteomes" id="UP000887567">
    <property type="component" value="Unplaced"/>
</dbReference>
<evidence type="ECO:0000256" key="6">
    <source>
        <dbReference type="SAM" id="Coils"/>
    </source>
</evidence>
<dbReference type="PANTHER" id="PTHR46423:SF1">
    <property type="entry name" value="RNA POLYMERASE II-ASSOCIATED PROTEIN 3"/>
    <property type="match status" value="1"/>
</dbReference>
<dbReference type="SMART" id="SM00028">
    <property type="entry name" value="TPR"/>
    <property type="match status" value="2"/>
</dbReference>
<evidence type="ECO:0000256" key="1">
    <source>
        <dbReference type="ARBA" id="ARBA00022723"/>
    </source>
</evidence>
<dbReference type="OrthoDB" id="6088515at2759"/>
<keyword evidence="6" id="KW-0175">Coiled coil</keyword>
<dbReference type="Gene3D" id="6.10.140.2220">
    <property type="match status" value="1"/>
</dbReference>
<dbReference type="Pfam" id="PF25000">
    <property type="entry name" value="DUF7779"/>
    <property type="match status" value="1"/>
</dbReference>
<dbReference type="InterPro" id="IPR002893">
    <property type="entry name" value="Znf_MYND"/>
</dbReference>
<dbReference type="Gene3D" id="3.40.50.300">
    <property type="entry name" value="P-loop containing nucleotide triphosphate hydrolases"/>
    <property type="match status" value="1"/>
</dbReference>
<dbReference type="PROSITE" id="PS50865">
    <property type="entry name" value="ZF_MYND_2"/>
    <property type="match status" value="1"/>
</dbReference>
<evidence type="ECO:0000256" key="7">
    <source>
        <dbReference type="SAM" id="MobiDB-lite"/>
    </source>
</evidence>
<dbReference type="SMART" id="SM00710">
    <property type="entry name" value="PbH1"/>
    <property type="match status" value="6"/>
</dbReference>
<reference evidence="9" key="1">
    <citation type="submission" date="2022-11" db="UniProtKB">
        <authorList>
            <consortium name="EnsemblMetazoa"/>
        </authorList>
    </citation>
    <scope>IDENTIFICATION</scope>
</reference>
<dbReference type="KEGG" id="epa:110244883"/>
<dbReference type="InterPro" id="IPR011990">
    <property type="entry name" value="TPR-like_helical_dom_sf"/>
</dbReference>
<name>A0A913XN84_EXADI</name>
<evidence type="ECO:0000259" key="8">
    <source>
        <dbReference type="PROSITE" id="PS50865"/>
    </source>
</evidence>
<dbReference type="Pfam" id="PF13229">
    <property type="entry name" value="Beta_helix"/>
    <property type="match status" value="1"/>
</dbReference>
<dbReference type="GO" id="GO:0008270">
    <property type="term" value="F:zinc ion binding"/>
    <property type="evidence" value="ECO:0007669"/>
    <property type="project" value="UniProtKB-KW"/>
</dbReference>
<dbReference type="PROSITE" id="PS01360">
    <property type="entry name" value="ZF_MYND_1"/>
    <property type="match status" value="1"/>
</dbReference>
<dbReference type="InterPro" id="IPR051966">
    <property type="entry name" value="RPAP3"/>
</dbReference>
<evidence type="ECO:0000256" key="2">
    <source>
        <dbReference type="ARBA" id="ARBA00022771"/>
    </source>
</evidence>
<proteinExistence type="predicted"/>
<dbReference type="Gene3D" id="2.160.20.10">
    <property type="entry name" value="Single-stranded right-handed beta-helix, Pectin lyase-like"/>
    <property type="match status" value="2"/>
</dbReference>
<keyword evidence="2 5" id="KW-0863">Zinc-finger</keyword>
<keyword evidence="1" id="KW-0479">Metal-binding</keyword>
<keyword evidence="10" id="KW-1185">Reference proteome</keyword>
<feature type="coiled-coil region" evidence="6">
    <location>
        <begin position="242"/>
        <end position="357"/>
    </location>
</feature>
<dbReference type="InterPro" id="IPR027417">
    <property type="entry name" value="P-loop_NTPase"/>
</dbReference>
<dbReference type="RefSeq" id="XP_020906773.1">
    <property type="nucleotide sequence ID" value="XM_021051114.2"/>
</dbReference>
<dbReference type="InterPro" id="IPR056681">
    <property type="entry name" value="DUF7779"/>
</dbReference>
<dbReference type="OMA" id="KLARHAC"/>
<dbReference type="EnsemblMetazoa" id="XM_021051114.2">
    <property type="protein sequence ID" value="XP_020906773.1"/>
    <property type="gene ID" value="LOC110244883"/>
</dbReference>
<sequence>MMHKIFLPSLHPPTSSAVTPTTIPSPSGSPGASSTFHLPDNQKRWLVVGICLHKILLPNLRSFLKPEILKHYTNLKTHHNIDKQTFATYLEKDGTLKLNYESINNNERKHKKKFKMYDYFVNSDVDLAKLYLKPFMAMFSGFDDTCDLSAVLGILSSATVFSSAIQKLAKDVRQDVRNEWGHCDFTKWTEIKFAKSFHLMEMFLRALNLTPTEEKKVTDNLKDWETKGMQLCLGHIVDSDLVKLIEREVSQLSNEVQALETKQEEEFKKVHEALTSVKDYIEEFKRSVTTKLQNLQTSHENLEQEVADMAEDLGALQIDHRKLKDDVSSAMISLEKHDQLEGRVSALETAIENKNSTFLKSTFKAPNRIPSFYGRVQELERLAMAIEGKTAHCIISAICGLGGTGKTSLAIEHVWRYKDIYKGGVFWLSGESVPNFKNSICEIARDVGTFDKDFGEMLSATLHWLKTRSELWCVIIDNLDEYDLTSSGEMMKVLNGHWKNDTSGHMIITTRRDDRQIQEDVPTVSPENCIELGTFSEQESIQFMKKRTDRHVAGNDVEILKELSSELGYLPLALDQAAAYIKYTTVQFSRYLEQYKKQKLKTLKRSKALFPAQDTSTERIAVGTTWQLNFEYVRRLSEDYGIGKAACLIMEVSAFLSPDDIPMELINEGLPQVENSDLQDCLAFPTGAIDIISILTKFSLFQRFTDKSLSVHRLVQEVIRNNISGDDKTKNVLQSGSRMLHHAFVNSDSPVKVCQSFQGDSVFHQTNPPSLHLWGTLGSHASTFQGHLIDASQNDTCQELICTEETAFLLNEASLYLYVCRQKVKAMELQKEKLKILTSLQMSEEKMSHLQYFEIPLKPMEFKLISRCMSHKEQMKVLSSAEQETQENTAKADEWRENGNSAFKKQDYQGAIDCYNVALKWSSNDCRLLCNRALCYLQINQAEKALDDCERCLRVEKHNKKALRRKAWALYEISGKQAHLIGRSRATAAIAAHVDPTAFKVKDFTERFPNLCYVEIFNSAQLVAHLLYLNVDTTFLLHDGNYELQGAVIDKNVQFVAIDGPTTISFGQPVMIFGSHLYAEGITFPRESEGVICQLGGSVTMLMCHISNGMRSCEDYPECNGGDGCIAALNGLEPCNRSGHFGEEKNSGVSGYPGIQVLHQCTGYFENCDIEGCGGGGILSHGEGSKLYVKGCKVHHNHQSGLEAREGGCLEAIDNDIYSNGTHGIMIGPKAGASEIIQNRIYENRKEGVFVLISKKNEVNIMKNRIYHNLQFGLSLDRCLVGIKQNDIFENGFHGIHAKTQTTASIENNDIYANKCGGIHMGVNFSGRVIIKSNTIRDHSGLWLVHVPEMNEKFQTIRKKDPTLFLPEGETRYYSNPPVVEANVLQNNKERMFHPQEKMEVIKNECTFCRNIGKLLQCSRCNMASYCSTTCQENHWGKHQMLCSSLSKKYFVIVDFKPFEDRKNCISTRTFGPHLKGIGQGIKPDFKSRRRFIVKIQTGHLNSHPLQMLTLYDQTTSLDGEIQSPEVFHIIMECGVLGGDKTLGSQFTSKKAFFYATFVDKNPKKLKINLAELADYKDW</sequence>
<dbReference type="InterPro" id="IPR019734">
    <property type="entry name" value="TPR_rpt"/>
</dbReference>
<evidence type="ECO:0000313" key="9">
    <source>
        <dbReference type="EnsemblMetazoa" id="XP_020906773.1"/>
    </source>
</evidence>